<organism evidence="3 4">
    <name type="scientific">Phocaeicola salanitronis (strain DSM 18170 / JCM 13657 / CCUG 60908 / BL78)</name>
    <name type="common">Bacteroides salanitronis</name>
    <dbReference type="NCBI Taxonomy" id="667015"/>
    <lineage>
        <taxon>Bacteria</taxon>
        <taxon>Pseudomonadati</taxon>
        <taxon>Bacteroidota</taxon>
        <taxon>Bacteroidia</taxon>
        <taxon>Bacteroidales</taxon>
        <taxon>Bacteroidaceae</taxon>
        <taxon>Phocaeicola</taxon>
    </lineage>
</organism>
<sequence length="417" mass="49035">MGKKVIQEIILWQQDFIKNIKLQKRNIKIDPVGNYVFVGMRRAGKTYMLYQYIQQLLNEGHDAHEILFVNFEDERITDIKKEDLHIIIDAYSELFVHEPIIFLDEIQNIDGWEHFARRLADEGRRVFITGSNAHMLSREIASTLGGRFLMQEIWPFTFSEYLQYKGVVLQPHWHLTSQKAEVVRLLSDYFYFGGLAESFSFIDKRLWLTSLYQKVLYSDIIIRKGIRNERSMTLLIRKLADSVMQPMAVKRLQNILQGDGTKINRNTISTYLSYLKEAYLCFSISNFTDTIPQREVMQKHYFYDNGVLNLFLINPESKLLENVVSIYLLRTYGEGLFYYNRNVEVDFYIPSEQLGIQVSYDMSDQETRNREVSALVKLNAFKPLKRSVVITYNEESSIVIGNQTIEIIPVWKWMLEG</sequence>
<dbReference type="OrthoDB" id="9801840at2"/>
<dbReference type="EMBL" id="CP002530">
    <property type="protein sequence ID" value="ADY34896.1"/>
    <property type="molecule type" value="Genomic_DNA"/>
</dbReference>
<evidence type="ECO:0000313" key="3">
    <source>
        <dbReference type="EMBL" id="ADY34896.1"/>
    </source>
</evidence>
<dbReference type="Proteomes" id="UP000007486">
    <property type="component" value="Chromosome"/>
</dbReference>
<dbReference type="InterPro" id="IPR025420">
    <property type="entry name" value="DUF4143"/>
</dbReference>
<accession>F0R6X9</accession>
<dbReference type="PANTHER" id="PTHR33295:SF8">
    <property type="entry name" value="AAA+ ATPASE DOMAIN-CONTAINING PROTEIN"/>
    <property type="match status" value="1"/>
</dbReference>
<dbReference type="SUPFAM" id="SSF52540">
    <property type="entry name" value="P-loop containing nucleoside triphosphate hydrolases"/>
    <property type="match status" value="1"/>
</dbReference>
<gene>
    <name evidence="3" type="ordered locus">Bacsa_0292</name>
</gene>
<proteinExistence type="predicted"/>
<dbReference type="STRING" id="667015.Bacsa_0292"/>
<dbReference type="Gene3D" id="3.40.50.300">
    <property type="entry name" value="P-loop containing nucleotide triphosphate hydrolases"/>
    <property type="match status" value="1"/>
</dbReference>
<feature type="domain" description="DUF4143" evidence="2">
    <location>
        <begin position="219"/>
        <end position="351"/>
    </location>
</feature>
<dbReference type="PANTHER" id="PTHR33295">
    <property type="entry name" value="ATPASE"/>
    <property type="match status" value="1"/>
</dbReference>
<dbReference type="InterPro" id="IPR041682">
    <property type="entry name" value="AAA_14"/>
</dbReference>
<keyword evidence="4" id="KW-1185">Reference proteome</keyword>
<dbReference type="Pfam" id="PF13635">
    <property type="entry name" value="DUF4143"/>
    <property type="match status" value="1"/>
</dbReference>
<evidence type="ECO:0000313" key="4">
    <source>
        <dbReference type="Proteomes" id="UP000007486"/>
    </source>
</evidence>
<dbReference type="InterPro" id="IPR027417">
    <property type="entry name" value="P-loop_NTPase"/>
</dbReference>
<evidence type="ECO:0000259" key="2">
    <source>
        <dbReference type="Pfam" id="PF13635"/>
    </source>
</evidence>
<reference evidence="3 4" key="1">
    <citation type="journal article" date="2011" name="Stand. Genomic Sci.">
        <title>Complete genome sequence of Bacteroides salanitronis type strain (BL78).</title>
        <authorList>
            <person name="Gronow S."/>
            <person name="Held B."/>
            <person name="Lucas S."/>
            <person name="Lapidus A."/>
            <person name="Del Rio T.G."/>
            <person name="Nolan M."/>
            <person name="Tice H."/>
            <person name="Deshpande S."/>
            <person name="Cheng J.F."/>
            <person name="Pitluck S."/>
            <person name="Liolios K."/>
            <person name="Pagani I."/>
            <person name="Ivanova N."/>
            <person name="Mavromatis K."/>
            <person name="Pati A."/>
            <person name="Tapia R."/>
            <person name="Han C."/>
            <person name="Goodwin L."/>
            <person name="Chen A."/>
            <person name="Palaniappan K."/>
            <person name="Land M."/>
            <person name="Hauser L."/>
            <person name="Chang Y.J."/>
            <person name="Jeffries C.D."/>
            <person name="Brambilla E.M."/>
            <person name="Rohde M."/>
            <person name="Goker M."/>
            <person name="Detter J.C."/>
            <person name="Woyke T."/>
            <person name="Bristow J."/>
            <person name="Markowitz V."/>
            <person name="Hugenholtz P."/>
            <person name="Kyrpides N.C."/>
            <person name="Klenk H.P."/>
            <person name="Eisen J.A."/>
        </authorList>
    </citation>
    <scope>NUCLEOTIDE SEQUENCE [LARGE SCALE GENOMIC DNA]</scope>
    <source>
        <strain evidence="3 4">DSM 18170</strain>
    </source>
</reference>
<evidence type="ECO:0000259" key="1">
    <source>
        <dbReference type="Pfam" id="PF13173"/>
    </source>
</evidence>
<feature type="domain" description="AAA" evidence="1">
    <location>
        <begin position="36"/>
        <end position="162"/>
    </location>
</feature>
<protein>
    <submittedName>
        <fullName evidence="3">Uncharacterized protein</fullName>
    </submittedName>
</protein>
<dbReference type="eggNOG" id="COG1373">
    <property type="taxonomic scope" value="Bacteria"/>
</dbReference>
<dbReference type="AlphaFoldDB" id="F0R6X9"/>
<dbReference type="HOGENOM" id="CLU_041527_0_0_10"/>
<dbReference type="KEGG" id="bsa:Bacsa_0292"/>
<name>F0R6X9_PHOSB</name>
<dbReference type="Pfam" id="PF13173">
    <property type="entry name" value="AAA_14"/>
    <property type="match status" value="1"/>
</dbReference>